<evidence type="ECO:0000256" key="2">
    <source>
        <dbReference type="SAM" id="MobiDB-lite"/>
    </source>
</evidence>
<keyword evidence="1" id="KW-0411">Iron-sulfur</keyword>
<comment type="cofactor">
    <cofactor evidence="1">
        <name>[4Fe-4S] cluster</name>
        <dbReference type="ChEBI" id="CHEBI:49883"/>
    </cofactor>
</comment>
<proteinExistence type="inferred from homology"/>
<dbReference type="GO" id="GO:0006287">
    <property type="term" value="P:base-excision repair, gap-filling"/>
    <property type="evidence" value="ECO:0007669"/>
    <property type="project" value="TreeGrafter"/>
</dbReference>
<dbReference type="PANTHER" id="PTHR10670:SF0">
    <property type="entry name" value="DNA POLYMERASE EPSILON CATALYTIC SUBUNIT A"/>
    <property type="match status" value="1"/>
</dbReference>
<dbReference type="EC" id="2.7.7.7" evidence="1"/>
<keyword evidence="1" id="KW-0239">DNA-directed DNA polymerase</keyword>
<keyword evidence="1" id="KW-0548">Nucleotidyltransferase</keyword>
<keyword evidence="1" id="KW-0004">4Fe-4S</keyword>
<dbReference type="GO" id="GO:0000278">
    <property type="term" value="P:mitotic cell cycle"/>
    <property type="evidence" value="ECO:0007669"/>
    <property type="project" value="TreeGrafter"/>
</dbReference>
<keyword evidence="1" id="KW-0862">Zinc</keyword>
<dbReference type="Gene3D" id="3.30.342.10">
    <property type="entry name" value="DNA Polymerase, chain B, domain 1"/>
    <property type="match status" value="1"/>
</dbReference>
<dbReference type="GO" id="GO:0003887">
    <property type="term" value="F:DNA-directed DNA polymerase activity"/>
    <property type="evidence" value="ECO:0007669"/>
    <property type="project" value="UniProtKB-KW"/>
</dbReference>
<dbReference type="PANTHER" id="PTHR10670">
    <property type="entry name" value="DNA POLYMERASE EPSILON CATALYTIC SUBUNIT A"/>
    <property type="match status" value="1"/>
</dbReference>
<keyword evidence="1" id="KW-0863">Zinc-finger</keyword>
<dbReference type="EMBL" id="GHBP01003742">
    <property type="protein sequence ID" value="NDJ93470.1"/>
    <property type="molecule type" value="Transcribed_RNA"/>
</dbReference>
<dbReference type="GO" id="GO:0051539">
    <property type="term" value="F:4 iron, 4 sulfur cluster binding"/>
    <property type="evidence" value="ECO:0007669"/>
    <property type="project" value="UniProtKB-KW"/>
</dbReference>
<dbReference type="GO" id="GO:0006272">
    <property type="term" value="P:leading strand elongation"/>
    <property type="evidence" value="ECO:0007669"/>
    <property type="project" value="TreeGrafter"/>
</dbReference>
<feature type="region of interest" description="Disordered" evidence="2">
    <location>
        <begin position="1"/>
        <end position="24"/>
    </location>
</feature>
<dbReference type="AlphaFoldDB" id="A0A6G3MHH5"/>
<keyword evidence="1" id="KW-0539">Nucleus</keyword>
<name>A0A6G3MHH5_HENSL</name>
<feature type="compositionally biased region" description="Basic and acidic residues" evidence="2">
    <location>
        <begin position="1"/>
        <end position="15"/>
    </location>
</feature>
<comment type="function">
    <text evidence="1">DNA polymerase II participates in chromosomal DNA replication.</text>
</comment>
<organism evidence="3">
    <name type="scientific">Henneguya salminicola</name>
    <name type="common">Myxosporean</name>
    <dbReference type="NCBI Taxonomy" id="69463"/>
    <lineage>
        <taxon>Eukaryota</taxon>
        <taxon>Metazoa</taxon>
        <taxon>Cnidaria</taxon>
        <taxon>Myxozoa</taxon>
        <taxon>Myxosporea</taxon>
        <taxon>Bivalvulida</taxon>
        <taxon>Platysporina</taxon>
        <taxon>Myxobolidae</taxon>
        <taxon>Henneguya</taxon>
    </lineage>
</organism>
<evidence type="ECO:0000256" key="1">
    <source>
        <dbReference type="RuleBase" id="RU365029"/>
    </source>
</evidence>
<reference evidence="3" key="1">
    <citation type="submission" date="2018-11" db="EMBL/GenBank/DDBJ databases">
        <title>Henneguya salminicola genome and transcriptome.</title>
        <authorList>
            <person name="Yahalomi D."/>
            <person name="Atkinson S.D."/>
            <person name="Neuhof M."/>
            <person name="Chang E.S."/>
            <person name="Philippe H."/>
            <person name="Cartwright P."/>
            <person name="Bartholomew J.L."/>
            <person name="Huchon D."/>
        </authorList>
    </citation>
    <scope>NUCLEOTIDE SEQUENCE</scope>
    <source>
        <strain evidence="3">Hz1</strain>
        <tissue evidence="3">Whole</tissue>
    </source>
</reference>
<dbReference type="GO" id="GO:0003677">
    <property type="term" value="F:DNA binding"/>
    <property type="evidence" value="ECO:0007669"/>
    <property type="project" value="UniProtKB-KW"/>
</dbReference>
<dbReference type="InterPro" id="IPR012337">
    <property type="entry name" value="RNaseH-like_sf"/>
</dbReference>
<keyword evidence="1" id="KW-0238">DNA-binding</keyword>
<dbReference type="GO" id="GO:0006297">
    <property type="term" value="P:nucleotide-excision repair, DNA gap filling"/>
    <property type="evidence" value="ECO:0007669"/>
    <property type="project" value="TreeGrafter"/>
</dbReference>
<dbReference type="GO" id="GO:0008622">
    <property type="term" value="C:epsilon DNA polymerase complex"/>
    <property type="evidence" value="ECO:0007669"/>
    <property type="project" value="InterPro"/>
</dbReference>
<dbReference type="GO" id="GO:0045004">
    <property type="term" value="P:DNA replication proofreading"/>
    <property type="evidence" value="ECO:0007669"/>
    <property type="project" value="TreeGrafter"/>
</dbReference>
<protein>
    <recommendedName>
        <fullName evidence="1">DNA polymerase epsilon catalytic subunit</fullName>
        <ecNumber evidence="1">2.7.7.7</ecNumber>
    </recommendedName>
</protein>
<dbReference type="GO" id="GO:0008270">
    <property type="term" value="F:zinc ion binding"/>
    <property type="evidence" value="ECO:0007669"/>
    <property type="project" value="UniProtKB-KW"/>
</dbReference>
<evidence type="ECO:0000313" key="3">
    <source>
        <dbReference type="EMBL" id="NDJ93470.1"/>
    </source>
</evidence>
<dbReference type="GO" id="GO:0008310">
    <property type="term" value="F:single-stranded DNA 3'-5' DNA exonuclease activity"/>
    <property type="evidence" value="ECO:0007669"/>
    <property type="project" value="TreeGrafter"/>
</dbReference>
<comment type="subcellular location">
    <subcellularLocation>
        <location evidence="1">Nucleus</location>
    </subcellularLocation>
</comment>
<comment type="catalytic activity">
    <reaction evidence="1">
        <text>DNA(n) + a 2'-deoxyribonucleoside 5'-triphosphate = DNA(n+1) + diphosphate</text>
        <dbReference type="Rhea" id="RHEA:22508"/>
        <dbReference type="Rhea" id="RHEA-COMP:17339"/>
        <dbReference type="Rhea" id="RHEA-COMP:17340"/>
        <dbReference type="ChEBI" id="CHEBI:33019"/>
        <dbReference type="ChEBI" id="CHEBI:61560"/>
        <dbReference type="ChEBI" id="CHEBI:173112"/>
        <dbReference type="EC" id="2.7.7.7"/>
    </reaction>
</comment>
<dbReference type="InterPro" id="IPR029703">
    <property type="entry name" value="POL2"/>
</dbReference>
<keyword evidence="1" id="KW-0479">Metal-binding</keyword>
<keyword evidence="1" id="KW-0235">DNA replication</keyword>
<keyword evidence="1" id="KW-0808">Transferase</keyword>
<comment type="similarity">
    <text evidence="1">Belongs to the DNA polymerase type-B family.</text>
</comment>
<keyword evidence="1" id="KW-0408">Iron</keyword>
<sequence length="248" mass="29774">MKNWHFREKEKLNDEEKSDENDDNVTDKRKTIAEKLELYKKYGYELVSEIKEDCWLSGMHPSEIINEDKVIISVLEIFFINNSGKKIIVWYPFRPYFYAHAHKTYEREIFSFLQKKYSNYIHSIESVEKIDLDEPNHLIGITSTYLKISFLNVSKLIKVKSELLPRIKKNELLNKNKNFDQIFTDDIMNKNFDPLNFIDSIREYDIPYYMRVSIDQEFFVGKWYTVSQLKGQVPIITFREDLLRQPVL</sequence>
<accession>A0A6G3MHH5</accession>
<dbReference type="SUPFAM" id="SSF53098">
    <property type="entry name" value="Ribonuclease H-like"/>
    <property type="match status" value="1"/>
</dbReference>